<dbReference type="EMBL" id="JYDT01000274">
    <property type="protein sequence ID" value="KRY81021.1"/>
    <property type="molecule type" value="Genomic_DNA"/>
</dbReference>
<dbReference type="EMBL" id="JYDT01000326">
    <property type="protein sequence ID" value="KRY80791.1"/>
    <property type="molecule type" value="Genomic_DNA"/>
</dbReference>
<sequence>MVLTNGTKVKFHREACSGAPSSIRCMGTGVPQKGTRQVTTGKPAQAIGGLKQRLHALADAAECQQRENRPR</sequence>
<evidence type="ECO:0000313" key="3">
    <source>
        <dbReference type="EMBL" id="KRY81033.1"/>
    </source>
</evidence>
<accession>A0A0V1F420</accession>
<organism evidence="1 5">
    <name type="scientific">Trichinella pseudospiralis</name>
    <name type="common">Parasitic roundworm</name>
    <dbReference type="NCBI Taxonomy" id="6337"/>
    <lineage>
        <taxon>Eukaryota</taxon>
        <taxon>Metazoa</taxon>
        <taxon>Ecdysozoa</taxon>
        <taxon>Nematoda</taxon>
        <taxon>Enoplea</taxon>
        <taxon>Dorylaimia</taxon>
        <taxon>Trichinellida</taxon>
        <taxon>Trichinellidae</taxon>
        <taxon>Trichinella</taxon>
    </lineage>
</organism>
<evidence type="ECO:0000313" key="1">
    <source>
        <dbReference type="EMBL" id="KRY80791.1"/>
    </source>
</evidence>
<dbReference type="OrthoDB" id="5938696at2759"/>
<comment type="caution">
    <text evidence="1">The sequence shown here is derived from an EMBL/GenBank/DDBJ whole genome shotgun (WGS) entry which is preliminary data.</text>
</comment>
<gene>
    <name evidence="1" type="ORF">T4D_1825</name>
    <name evidence="2" type="ORF">T4D_720</name>
    <name evidence="4" type="ORF">T4D_8286</name>
    <name evidence="3" type="ORF">T4D_9310</name>
</gene>
<protein>
    <submittedName>
        <fullName evidence="1">Uncharacterized protein</fullName>
    </submittedName>
</protein>
<name>A0A0V1F420_TRIPS</name>
<evidence type="ECO:0000313" key="4">
    <source>
        <dbReference type="EMBL" id="KRY83403.1"/>
    </source>
</evidence>
<dbReference type="EMBL" id="JYDT01000274">
    <property type="protein sequence ID" value="KRY81033.1"/>
    <property type="molecule type" value="Genomic_DNA"/>
</dbReference>
<evidence type="ECO:0000313" key="5">
    <source>
        <dbReference type="Proteomes" id="UP000054995"/>
    </source>
</evidence>
<keyword evidence="5" id="KW-1185">Reference proteome</keyword>
<evidence type="ECO:0000313" key="2">
    <source>
        <dbReference type="EMBL" id="KRY81021.1"/>
    </source>
</evidence>
<dbReference type="AlphaFoldDB" id="A0A0V1F420"/>
<dbReference type="EMBL" id="JYDT01000142">
    <property type="protein sequence ID" value="KRY83403.1"/>
    <property type="molecule type" value="Genomic_DNA"/>
</dbReference>
<dbReference type="Proteomes" id="UP000054995">
    <property type="component" value="Unassembled WGS sequence"/>
</dbReference>
<reference evidence="1 5" key="1">
    <citation type="submission" date="2015-01" db="EMBL/GenBank/DDBJ databases">
        <title>Evolution of Trichinella species and genotypes.</title>
        <authorList>
            <person name="Korhonen P.K."/>
            <person name="Edoardo P."/>
            <person name="Giuseppe L.R."/>
            <person name="Gasser R.B."/>
        </authorList>
    </citation>
    <scope>NUCLEOTIDE SEQUENCE [LARGE SCALE GENOMIC DNA]</scope>
    <source>
        <strain evidence="1">ISS470</strain>
    </source>
</reference>
<proteinExistence type="predicted"/>